<keyword evidence="1" id="KW-0479">Metal-binding</keyword>
<dbReference type="InterPro" id="IPR036875">
    <property type="entry name" value="Znf_CCHC_sf"/>
</dbReference>
<feature type="region of interest" description="Disordered" evidence="2">
    <location>
        <begin position="1"/>
        <end position="32"/>
    </location>
</feature>
<feature type="domain" description="CCHC-type" evidence="3">
    <location>
        <begin position="72"/>
        <end position="85"/>
    </location>
</feature>
<dbReference type="InterPro" id="IPR054722">
    <property type="entry name" value="PolX-like_BBD"/>
</dbReference>
<keyword evidence="1" id="KW-0862">Zinc</keyword>
<proteinExistence type="predicted"/>
<dbReference type="PROSITE" id="PS50158">
    <property type="entry name" value="ZF_CCHC"/>
    <property type="match status" value="1"/>
</dbReference>
<dbReference type="Pfam" id="PF13976">
    <property type="entry name" value="gag_pre-integrs"/>
    <property type="match status" value="1"/>
</dbReference>
<evidence type="ECO:0000256" key="1">
    <source>
        <dbReference type="PROSITE-ProRule" id="PRU00047"/>
    </source>
</evidence>
<evidence type="ECO:0000313" key="4">
    <source>
        <dbReference type="EMBL" id="CAD1829770.1"/>
    </source>
</evidence>
<dbReference type="AlphaFoldDB" id="A0A6V7PFW4"/>
<dbReference type="GO" id="GO:0003676">
    <property type="term" value="F:nucleic acid binding"/>
    <property type="evidence" value="ECO:0007669"/>
    <property type="project" value="InterPro"/>
</dbReference>
<dbReference type="SMART" id="SM00343">
    <property type="entry name" value="ZnF_C2HC"/>
    <property type="match status" value="1"/>
</dbReference>
<name>A0A6V7PFW4_ANACO</name>
<evidence type="ECO:0000259" key="3">
    <source>
        <dbReference type="PROSITE" id="PS50158"/>
    </source>
</evidence>
<protein>
    <recommendedName>
        <fullName evidence="3">CCHC-type domain-containing protein</fullName>
    </recommendedName>
</protein>
<feature type="compositionally biased region" description="Basic and acidic residues" evidence="2">
    <location>
        <begin position="130"/>
        <end position="142"/>
    </location>
</feature>
<dbReference type="GO" id="GO:0008270">
    <property type="term" value="F:zinc ion binding"/>
    <property type="evidence" value="ECO:0007669"/>
    <property type="project" value="UniProtKB-KW"/>
</dbReference>
<evidence type="ECO:0000256" key="2">
    <source>
        <dbReference type="SAM" id="MobiDB-lite"/>
    </source>
</evidence>
<keyword evidence="1" id="KW-0863">Zinc-finger</keyword>
<dbReference type="SUPFAM" id="SSF57756">
    <property type="entry name" value="Retrovirus zinc finger-like domains"/>
    <property type="match status" value="1"/>
</dbReference>
<reference evidence="4" key="1">
    <citation type="submission" date="2020-07" db="EMBL/GenBank/DDBJ databases">
        <authorList>
            <person name="Lin J."/>
        </authorList>
    </citation>
    <scope>NUCLEOTIDE SEQUENCE</scope>
</reference>
<dbReference type="InterPro" id="IPR001878">
    <property type="entry name" value="Znf_CCHC"/>
</dbReference>
<feature type="compositionally biased region" description="Polar residues" evidence="2">
    <location>
        <begin position="490"/>
        <end position="501"/>
    </location>
</feature>
<accession>A0A6V7PFW4</accession>
<sequence>MAGASLKTEEEALFSSRRKGRATGGPRNLKLPKEFSGLKQRSGESHLTGEVYNQMEQIIWQFKGNKRRSGECYNCGKKGHFARDCWHKKKQVQGNMVTSGDHQAAYKSEEEWDAQASFAIMESEEDCHSDKEEALKEQRSEDTAAEEMTPGAKKEKLLKQVPVYALTTIENPREVNYNTDWIIDSGCSNHMTDDRDKLLSTTEYKGGRVVVTDNNSKLPITHIGKTIITPRFSPHQVQLQNVYHIPELAYVEKTRKSETADLWHARLGHGGYHKLKIMMERSMLKGLPQLEVSLELVHSDVFGPVKQTSISGMRYMVTFIDDFSSERKRWRCCDPTTGLCYTSRNVVFDEASSWWSSQEVILPDSEEIEIKVQEKLGGQVQEEEKTASEQEESGQSSMEPTSDEQQLQKSPEPWRTGVHYQTPEEDRPSQLEDVGTQLRRSSRQRKPNPKYANAALAEEEETPKEPASYEEEVTSKEWRNTMDEEIQVLKQNQNRRANSQHIHQRTKHRKEEFRKQLGMLSRATLRES</sequence>
<feature type="region of interest" description="Disordered" evidence="2">
    <location>
        <begin position="376"/>
        <end position="476"/>
    </location>
</feature>
<feature type="compositionally biased region" description="Acidic residues" evidence="2">
    <location>
        <begin position="457"/>
        <end position="472"/>
    </location>
</feature>
<dbReference type="InterPro" id="IPR057670">
    <property type="entry name" value="SH3_retrovirus"/>
</dbReference>
<dbReference type="Pfam" id="PF25597">
    <property type="entry name" value="SH3_retrovirus"/>
    <property type="match status" value="1"/>
</dbReference>
<feature type="region of interest" description="Disordered" evidence="2">
    <location>
        <begin position="130"/>
        <end position="151"/>
    </location>
</feature>
<dbReference type="InterPro" id="IPR025724">
    <property type="entry name" value="GAG-pre-integrase_dom"/>
</dbReference>
<gene>
    <name evidence="4" type="ORF">CB5_LOCUS12981</name>
</gene>
<dbReference type="EMBL" id="LR862130">
    <property type="protein sequence ID" value="CAD1829770.1"/>
    <property type="molecule type" value="Genomic_DNA"/>
</dbReference>
<feature type="region of interest" description="Disordered" evidence="2">
    <location>
        <begin position="490"/>
        <end position="528"/>
    </location>
</feature>
<organism evidence="4">
    <name type="scientific">Ananas comosus var. bracteatus</name>
    <name type="common">red pineapple</name>
    <dbReference type="NCBI Taxonomy" id="296719"/>
    <lineage>
        <taxon>Eukaryota</taxon>
        <taxon>Viridiplantae</taxon>
        <taxon>Streptophyta</taxon>
        <taxon>Embryophyta</taxon>
        <taxon>Tracheophyta</taxon>
        <taxon>Spermatophyta</taxon>
        <taxon>Magnoliopsida</taxon>
        <taxon>Liliopsida</taxon>
        <taxon>Poales</taxon>
        <taxon>Bromeliaceae</taxon>
        <taxon>Bromelioideae</taxon>
        <taxon>Ananas</taxon>
    </lineage>
</organism>
<dbReference type="Pfam" id="PF22936">
    <property type="entry name" value="Pol_BBD"/>
    <property type="match status" value="1"/>
</dbReference>
<dbReference type="Pfam" id="PF00098">
    <property type="entry name" value="zf-CCHC"/>
    <property type="match status" value="1"/>
</dbReference>
<dbReference type="Gene3D" id="4.10.60.10">
    <property type="entry name" value="Zinc finger, CCHC-type"/>
    <property type="match status" value="1"/>
</dbReference>